<dbReference type="InterPro" id="IPR012677">
    <property type="entry name" value="Nucleotide-bd_a/b_plait_sf"/>
</dbReference>
<name>A0A915Q2I1_9BILA</name>
<evidence type="ECO:0000256" key="4">
    <source>
        <dbReference type="SAM" id="Phobius"/>
    </source>
</evidence>
<dbReference type="Pfam" id="PF01805">
    <property type="entry name" value="Surp"/>
    <property type="match status" value="1"/>
</dbReference>
<dbReference type="Gene3D" id="6.10.140.420">
    <property type="match status" value="1"/>
</dbReference>
<dbReference type="Gene3D" id="1.10.10.790">
    <property type="entry name" value="Surp module"/>
    <property type="match status" value="1"/>
</dbReference>
<feature type="compositionally biased region" description="Basic residues" evidence="3">
    <location>
        <begin position="846"/>
        <end position="858"/>
    </location>
</feature>
<dbReference type="InterPro" id="IPR006569">
    <property type="entry name" value="CID_dom"/>
</dbReference>
<evidence type="ECO:0000259" key="7">
    <source>
        <dbReference type="PROSITE" id="PS51391"/>
    </source>
</evidence>
<dbReference type="Pfam" id="PF00076">
    <property type="entry name" value="RRM_1"/>
    <property type="match status" value="1"/>
</dbReference>
<dbReference type="InterPro" id="IPR000504">
    <property type="entry name" value="RRM_dom"/>
</dbReference>
<dbReference type="InterPro" id="IPR013170">
    <property type="entry name" value="mRNA_splic_Cwf21_dom"/>
</dbReference>
<dbReference type="PANTHER" id="PTHR23140">
    <property type="entry name" value="RNA PROCESSING PROTEIN LD23810P"/>
    <property type="match status" value="1"/>
</dbReference>
<dbReference type="PANTHER" id="PTHR23140:SF0">
    <property type="entry name" value="U2 SNRNP-ASSOCIATED SURP MOTIF-CONTAINING PROTEIN"/>
    <property type="match status" value="1"/>
</dbReference>
<protein>
    <submittedName>
        <fullName evidence="9">RRM domain-containing protein</fullName>
    </submittedName>
</protein>
<dbReference type="Proteomes" id="UP000887581">
    <property type="component" value="Unplaced"/>
</dbReference>
<dbReference type="SMART" id="SM01115">
    <property type="entry name" value="cwf21"/>
    <property type="match status" value="1"/>
</dbReference>
<dbReference type="Gene3D" id="1.25.40.90">
    <property type="match status" value="1"/>
</dbReference>
<dbReference type="InterPro" id="IPR008942">
    <property type="entry name" value="ENTH_VHS"/>
</dbReference>
<dbReference type="SMART" id="SM00648">
    <property type="entry name" value="SWAP"/>
    <property type="match status" value="1"/>
</dbReference>
<keyword evidence="1 2" id="KW-0694">RNA-binding</keyword>
<feature type="region of interest" description="Disordered" evidence="3">
    <location>
        <begin position="732"/>
        <end position="780"/>
    </location>
</feature>
<dbReference type="Pfam" id="PF04818">
    <property type="entry name" value="CID"/>
    <property type="match status" value="1"/>
</dbReference>
<feature type="compositionally biased region" description="Acidic residues" evidence="3">
    <location>
        <begin position="760"/>
        <end position="771"/>
    </location>
</feature>
<feature type="compositionally biased region" description="Basic and acidic residues" evidence="3">
    <location>
        <begin position="859"/>
        <end position="906"/>
    </location>
</feature>
<dbReference type="Pfam" id="PF08312">
    <property type="entry name" value="cwf21"/>
    <property type="match status" value="1"/>
</dbReference>
<evidence type="ECO:0000256" key="3">
    <source>
        <dbReference type="SAM" id="MobiDB-lite"/>
    </source>
</evidence>
<evidence type="ECO:0000259" key="6">
    <source>
        <dbReference type="PROSITE" id="PS50128"/>
    </source>
</evidence>
<reference evidence="9" key="1">
    <citation type="submission" date="2022-11" db="UniProtKB">
        <authorList>
            <consortium name="WormBaseParasite"/>
        </authorList>
    </citation>
    <scope>IDENTIFICATION</scope>
</reference>
<dbReference type="SUPFAM" id="SSF54928">
    <property type="entry name" value="RNA-binding domain, RBD"/>
    <property type="match status" value="1"/>
</dbReference>
<dbReference type="SMART" id="SM00582">
    <property type="entry name" value="RPR"/>
    <property type="match status" value="1"/>
</dbReference>
<feature type="compositionally biased region" description="Acidic residues" evidence="3">
    <location>
        <begin position="743"/>
        <end position="752"/>
    </location>
</feature>
<dbReference type="GO" id="GO:0005634">
    <property type="term" value="C:nucleus"/>
    <property type="evidence" value="ECO:0007669"/>
    <property type="project" value="TreeGrafter"/>
</dbReference>
<dbReference type="InterPro" id="IPR035967">
    <property type="entry name" value="SWAP/Surp_sf"/>
</dbReference>
<evidence type="ECO:0000259" key="5">
    <source>
        <dbReference type="PROSITE" id="PS50102"/>
    </source>
</evidence>
<feature type="region of interest" description="Disordered" evidence="3">
    <location>
        <begin position="838"/>
        <end position="913"/>
    </location>
</feature>
<dbReference type="InterPro" id="IPR051485">
    <property type="entry name" value="SR-CTD_assoc_factor"/>
</dbReference>
<feature type="domain" description="CID" evidence="7">
    <location>
        <begin position="503"/>
        <end position="648"/>
    </location>
</feature>
<dbReference type="Gene3D" id="3.30.70.330">
    <property type="match status" value="1"/>
</dbReference>
<feature type="compositionally biased region" description="Basic and acidic residues" evidence="3">
    <location>
        <begin position="732"/>
        <end position="742"/>
    </location>
</feature>
<keyword evidence="4" id="KW-1133">Transmembrane helix</keyword>
<dbReference type="WBParaSite" id="sdigi.contig8.g913.t1">
    <property type="protein sequence ID" value="sdigi.contig8.g913.t1"/>
    <property type="gene ID" value="sdigi.contig8.g913"/>
</dbReference>
<dbReference type="GO" id="GO:0003723">
    <property type="term" value="F:RNA binding"/>
    <property type="evidence" value="ECO:0007669"/>
    <property type="project" value="UniProtKB-UniRule"/>
</dbReference>
<dbReference type="SMART" id="SM00360">
    <property type="entry name" value="RRM"/>
    <property type="match status" value="1"/>
</dbReference>
<dbReference type="PROSITE" id="PS51391">
    <property type="entry name" value="CID"/>
    <property type="match status" value="1"/>
</dbReference>
<dbReference type="SUPFAM" id="SSF48464">
    <property type="entry name" value="ENTH/VHS domain"/>
    <property type="match status" value="1"/>
</dbReference>
<dbReference type="InterPro" id="IPR000061">
    <property type="entry name" value="Surp"/>
</dbReference>
<evidence type="ECO:0000313" key="9">
    <source>
        <dbReference type="WBParaSite" id="sdigi.contig8.g913.t1"/>
    </source>
</evidence>
<evidence type="ECO:0000313" key="8">
    <source>
        <dbReference type="Proteomes" id="UP000887581"/>
    </source>
</evidence>
<feature type="domain" description="RRM" evidence="5">
    <location>
        <begin position="179"/>
        <end position="259"/>
    </location>
</feature>
<keyword evidence="4" id="KW-0472">Membrane</keyword>
<dbReference type="CDD" id="cd21370">
    <property type="entry name" value="cwf21_SR140"/>
    <property type="match status" value="1"/>
</dbReference>
<proteinExistence type="predicted"/>
<feature type="domain" description="SURP motif" evidence="6">
    <location>
        <begin position="370"/>
        <end position="413"/>
    </location>
</feature>
<dbReference type="InterPro" id="IPR047488">
    <property type="entry name" value="SR140_cwf21"/>
</dbReference>
<dbReference type="SUPFAM" id="SSF109905">
    <property type="entry name" value="Surp module (SWAP domain)"/>
    <property type="match status" value="1"/>
</dbReference>
<keyword evidence="8" id="KW-1185">Reference proteome</keyword>
<dbReference type="GO" id="GO:0006396">
    <property type="term" value="P:RNA processing"/>
    <property type="evidence" value="ECO:0007669"/>
    <property type="project" value="InterPro"/>
</dbReference>
<feature type="region of interest" description="Disordered" evidence="3">
    <location>
        <begin position="92"/>
        <end position="119"/>
    </location>
</feature>
<accession>A0A915Q2I1</accession>
<sequence>MDRYRRRRKEEEEAELSKAYEQFREAFEDGASIASKSFVRAAVVNANKVMEDLSSKPSIYSPKIELTKKATAVPNSFEQAKKIAEEKAKRMMEEARKANLTTSRPPRPGKAQQKSRTSNLEAFKEELKSMQEEREQRRHLRSQMEQMGMEKEALDRIAPLIDNPYLHGSGEYDNDPNTTNIYLSNLSLEIKIEDLYNTFGTFGPLASAKILYPREEDRKREHLCGFIAFMIRKDTDRAIQGMQGKYIRGSEVRMSLAKPVSIPPQPIYVPPALLEFAMPDPPTGLPFNAKPRKSDLDALLKKCPLPRLGSSLPEAGHGLEEYQKERCRAGSGPYRKVLLDSIVIVLAFFYSISLACWICCLFAFRSLLVLIHRTIEFLVREGPLFEAMLMGRERHNPVYRFLFDNHHPAHVYYRWKLYSILQGETPQTWRLQKFRMFDEGSWWQPPPHNILTGGMPECLYHTAFDGGLPAERPVIKSRKRKYSSSEDEEEERKEIKTKWRGVLSTAERDELEDILRGLLPEKSSVADAMVWCVEHATCAKEISQCLHESLTIDETPLHKKIARLYLVSDILANCAARVRDVFYYRQYIGDLMPEIFKELNKTYEKISARLKAEQFKQRVMLCFRTWEDNSIYPTDFLIQLQNVFLGLAKEDEIQEDDIDGAPIEEGPDEAMTKKESIFEEEDIDGVPIEEDTLDTQPKKAATFKRSQWDAVDPSVVASQAVTTSKWDLLENGKDDDVAGKIDQEDDIDGAPIDDDKNGSEDGECPDEDDDDKTNPSFQQCFISSATRLDEERRKILREIEVKVVKYQDELESQRCDDISSQVEKYRASLLKQMEEKLDALNEQKDKKKKKTTKRSRSRKREDRKDDKNIRDRERERSKGEIERSERARDRDREKGREKGRERDRSRSRSKWVSVDDLTRLNERNRGIYRRQN</sequence>
<organism evidence="8 9">
    <name type="scientific">Setaria digitata</name>
    <dbReference type="NCBI Taxonomy" id="48799"/>
    <lineage>
        <taxon>Eukaryota</taxon>
        <taxon>Metazoa</taxon>
        <taxon>Ecdysozoa</taxon>
        <taxon>Nematoda</taxon>
        <taxon>Chromadorea</taxon>
        <taxon>Rhabditida</taxon>
        <taxon>Spirurina</taxon>
        <taxon>Spiruromorpha</taxon>
        <taxon>Filarioidea</taxon>
        <taxon>Setariidae</taxon>
        <taxon>Setaria</taxon>
    </lineage>
</organism>
<evidence type="ECO:0000256" key="2">
    <source>
        <dbReference type="PROSITE-ProRule" id="PRU00176"/>
    </source>
</evidence>
<dbReference type="PROSITE" id="PS50128">
    <property type="entry name" value="SURP"/>
    <property type="match status" value="1"/>
</dbReference>
<dbReference type="AlphaFoldDB" id="A0A915Q2I1"/>
<evidence type="ECO:0000256" key="1">
    <source>
        <dbReference type="ARBA" id="ARBA00022884"/>
    </source>
</evidence>
<dbReference type="PROSITE" id="PS50102">
    <property type="entry name" value="RRM"/>
    <property type="match status" value="1"/>
</dbReference>
<feature type="transmembrane region" description="Helical" evidence="4">
    <location>
        <begin position="337"/>
        <end position="364"/>
    </location>
</feature>
<keyword evidence="4" id="KW-0812">Transmembrane</keyword>
<dbReference type="InterPro" id="IPR035979">
    <property type="entry name" value="RBD_domain_sf"/>
</dbReference>